<dbReference type="HOGENOM" id="CLU_2631611_0_0_11"/>
<keyword evidence="1" id="KW-0472">Membrane</keyword>
<keyword evidence="3" id="KW-1185">Reference proteome</keyword>
<accession>R4Z1F4</accession>
<protein>
    <submittedName>
        <fullName evidence="2">Uncharacterized protein</fullName>
    </submittedName>
</protein>
<name>R4Z1F4_9ACTN</name>
<evidence type="ECO:0000313" key="2">
    <source>
        <dbReference type="EMBL" id="CCM62432.1"/>
    </source>
</evidence>
<evidence type="ECO:0000256" key="1">
    <source>
        <dbReference type="SAM" id="Phobius"/>
    </source>
</evidence>
<feature type="transmembrane region" description="Helical" evidence="1">
    <location>
        <begin position="17"/>
        <end position="33"/>
    </location>
</feature>
<keyword evidence="1" id="KW-1133">Transmembrane helix</keyword>
<keyword evidence="1" id="KW-0812">Transmembrane</keyword>
<dbReference type="EMBL" id="CANL01000003">
    <property type="protein sequence ID" value="CCM62432.1"/>
    <property type="molecule type" value="Genomic_DNA"/>
</dbReference>
<gene>
    <name evidence="2" type="ORF">BN381_110098</name>
</gene>
<dbReference type="Proteomes" id="UP000018291">
    <property type="component" value="Unassembled WGS sequence"/>
</dbReference>
<comment type="caution">
    <text evidence="2">The sequence shown here is derived from an EMBL/GenBank/DDBJ whole genome shotgun (WGS) entry which is preliminary data.</text>
</comment>
<proteinExistence type="predicted"/>
<dbReference type="AlphaFoldDB" id="R4Z1F4"/>
<organism evidence="2 3">
    <name type="scientific">Candidatus Neomicrothrix parvicella RN1</name>
    <dbReference type="NCBI Taxonomy" id="1229780"/>
    <lineage>
        <taxon>Bacteria</taxon>
        <taxon>Bacillati</taxon>
        <taxon>Actinomycetota</taxon>
        <taxon>Acidimicrobiia</taxon>
        <taxon>Acidimicrobiales</taxon>
        <taxon>Microthrixaceae</taxon>
        <taxon>Candidatus Neomicrothrix</taxon>
    </lineage>
</organism>
<feature type="transmembrane region" description="Helical" evidence="1">
    <location>
        <begin position="39"/>
        <end position="64"/>
    </location>
</feature>
<reference evidence="2 3" key="1">
    <citation type="journal article" date="2013" name="ISME J.">
        <title>Metabolic model for the filamentous 'Candidatus Microthrix parvicella' based on genomic and metagenomic analyses.</title>
        <authorList>
            <person name="Jon McIlroy S."/>
            <person name="Kristiansen R."/>
            <person name="Albertsen M."/>
            <person name="Michael Karst S."/>
            <person name="Rossetti S."/>
            <person name="Lund Nielsen J."/>
            <person name="Tandoi V."/>
            <person name="James Seviour R."/>
            <person name="Nielsen P.H."/>
        </authorList>
    </citation>
    <scope>NUCLEOTIDE SEQUENCE [LARGE SCALE GENOMIC DNA]</scope>
    <source>
        <strain evidence="2 3">RN1</strain>
    </source>
</reference>
<sequence length="77" mass="8202">MLTIAALVAGPLRRREVWAWNTIVGSVGAWFILDTGLSLILGFAGHAAFNVAFAAGLAVPLVAIRQELGDRTDKPTR</sequence>
<evidence type="ECO:0000313" key="3">
    <source>
        <dbReference type="Proteomes" id="UP000018291"/>
    </source>
</evidence>